<dbReference type="Proteomes" id="UP000580568">
    <property type="component" value="Unassembled WGS sequence"/>
</dbReference>
<accession>A0A6V8SEN4</accession>
<evidence type="ECO:0000313" key="3">
    <source>
        <dbReference type="Proteomes" id="UP000580568"/>
    </source>
</evidence>
<dbReference type="AlphaFoldDB" id="A0A6V8SEN4"/>
<organism evidence="2 3">
    <name type="scientific">Clostridium fungisolvens</name>
    <dbReference type="NCBI Taxonomy" id="1604897"/>
    <lineage>
        <taxon>Bacteria</taxon>
        <taxon>Bacillati</taxon>
        <taxon>Bacillota</taxon>
        <taxon>Clostridia</taxon>
        <taxon>Eubacteriales</taxon>
        <taxon>Clostridiaceae</taxon>
        <taxon>Clostridium</taxon>
    </lineage>
</organism>
<comment type="caution">
    <text evidence="2">The sequence shown here is derived from an EMBL/GenBank/DDBJ whole genome shotgun (WGS) entry which is preliminary data.</text>
</comment>
<reference evidence="2 3" key="1">
    <citation type="submission" date="2020-07" db="EMBL/GenBank/DDBJ databases">
        <title>A new beta-1,3-glucan-decomposing anaerobic bacterium isolated from anoxic soil subjected to biological soil disinfestation.</title>
        <authorList>
            <person name="Ueki A."/>
            <person name="Tonouchi A."/>
        </authorList>
    </citation>
    <scope>NUCLEOTIDE SEQUENCE [LARGE SCALE GENOMIC DNA]</scope>
    <source>
        <strain evidence="2 3">TW1</strain>
    </source>
</reference>
<gene>
    <name evidence="2" type="ORF">bsdtw1_01748</name>
</gene>
<keyword evidence="3" id="KW-1185">Reference proteome</keyword>
<evidence type="ECO:0000313" key="2">
    <source>
        <dbReference type="EMBL" id="GFP75657.1"/>
    </source>
</evidence>
<protein>
    <submittedName>
        <fullName evidence="2">Uncharacterized protein</fullName>
    </submittedName>
</protein>
<dbReference type="EMBL" id="BLZR01000001">
    <property type="protein sequence ID" value="GFP75657.1"/>
    <property type="molecule type" value="Genomic_DNA"/>
</dbReference>
<feature type="compositionally biased region" description="Basic and acidic residues" evidence="1">
    <location>
        <begin position="8"/>
        <end position="22"/>
    </location>
</feature>
<feature type="region of interest" description="Disordered" evidence="1">
    <location>
        <begin position="1"/>
        <end position="35"/>
    </location>
</feature>
<name>A0A6V8SEN4_9CLOT</name>
<sequence length="35" mass="4099">MAKNKGNKQYDQENSMEQRTDRNQLQGKGSKKKTK</sequence>
<evidence type="ECO:0000256" key="1">
    <source>
        <dbReference type="SAM" id="MobiDB-lite"/>
    </source>
</evidence>
<proteinExistence type="predicted"/>